<dbReference type="EMBL" id="JACORT010000015">
    <property type="protein sequence ID" value="MBC5786133.1"/>
    <property type="molecule type" value="Genomic_DNA"/>
</dbReference>
<dbReference type="RefSeq" id="WP_187078880.1">
    <property type="nucleotide sequence ID" value="NZ_JACORT010000015.1"/>
</dbReference>
<evidence type="ECO:0000259" key="2">
    <source>
        <dbReference type="Pfam" id="PF01814"/>
    </source>
</evidence>
<dbReference type="Pfam" id="PF00582">
    <property type="entry name" value="Usp"/>
    <property type="match status" value="1"/>
</dbReference>
<proteinExistence type="predicted"/>
<comment type="caution">
    <text evidence="3">The sequence shown here is derived from an EMBL/GenBank/DDBJ whole genome shotgun (WGS) entry which is preliminary data.</text>
</comment>
<dbReference type="Pfam" id="PF01814">
    <property type="entry name" value="Hemerythrin"/>
    <property type="match status" value="1"/>
</dbReference>
<feature type="domain" description="Hemerythrin-like" evidence="2">
    <location>
        <begin position="152"/>
        <end position="290"/>
    </location>
</feature>
<evidence type="ECO:0000259" key="1">
    <source>
        <dbReference type="Pfam" id="PF00582"/>
    </source>
</evidence>
<dbReference type="InterPro" id="IPR006016">
    <property type="entry name" value="UspA"/>
</dbReference>
<sequence>MYRHILVPLHPPELAVDAIGRALAFARPLGARVSFFHPIEDAGADADSPLHTLAAPELRDTRRTGRARELLSKAEAGARAMGVPADARWARGRSAAAATIRAAHSLSCDVLFMVPAGGGVGAFQLSLLASAGMAVLVAPPIAPVPGQAALGVLRDEHRAIASVIHACTSLLAAAREAGEAADPAPLRAAIACLGTGALGQHHAKEEAHLFARLRPHAPDLDTEFDELQKQHARDELLAGELAMRVSLLEEAHGTVARLEATRALEDAMVRFAELHWEHMGREEAIVLPAARERLQAADWAALNEVFVHPPEPDWRQLLNRLS</sequence>
<protein>
    <submittedName>
        <fullName evidence="3">Hemerythrin domain-containing protein</fullName>
    </submittedName>
</protein>
<evidence type="ECO:0000313" key="4">
    <source>
        <dbReference type="Proteomes" id="UP000608513"/>
    </source>
</evidence>
<accession>A0A923SEB3</accession>
<reference evidence="3" key="1">
    <citation type="submission" date="2020-08" db="EMBL/GenBank/DDBJ databases">
        <title>Ramlibacter sp. USB13 16S ribosomal RNA gene genome sequencing and assembly.</title>
        <authorList>
            <person name="Kang M."/>
        </authorList>
    </citation>
    <scope>NUCLEOTIDE SEQUENCE</scope>
    <source>
        <strain evidence="3">USB13</strain>
    </source>
</reference>
<gene>
    <name evidence="3" type="ORF">H8N03_24555</name>
</gene>
<dbReference type="AlphaFoldDB" id="A0A923SEB3"/>
<dbReference type="InterPro" id="IPR014729">
    <property type="entry name" value="Rossmann-like_a/b/a_fold"/>
</dbReference>
<name>A0A923SEB3_9BURK</name>
<dbReference type="SUPFAM" id="SSF52402">
    <property type="entry name" value="Adenine nucleotide alpha hydrolases-like"/>
    <property type="match status" value="1"/>
</dbReference>
<organism evidence="3 4">
    <name type="scientific">Ramlibacter cellulosilyticus</name>
    <dbReference type="NCBI Taxonomy" id="2764187"/>
    <lineage>
        <taxon>Bacteria</taxon>
        <taxon>Pseudomonadati</taxon>
        <taxon>Pseudomonadota</taxon>
        <taxon>Betaproteobacteria</taxon>
        <taxon>Burkholderiales</taxon>
        <taxon>Comamonadaceae</taxon>
        <taxon>Ramlibacter</taxon>
    </lineage>
</organism>
<dbReference type="InterPro" id="IPR012312">
    <property type="entry name" value="Hemerythrin-like"/>
</dbReference>
<dbReference type="Gene3D" id="1.20.120.520">
    <property type="entry name" value="nmb1532 protein domain like"/>
    <property type="match status" value="1"/>
</dbReference>
<feature type="domain" description="UspA" evidence="1">
    <location>
        <begin position="1"/>
        <end position="120"/>
    </location>
</feature>
<keyword evidence="4" id="KW-1185">Reference proteome</keyword>
<evidence type="ECO:0000313" key="3">
    <source>
        <dbReference type="EMBL" id="MBC5786133.1"/>
    </source>
</evidence>
<dbReference type="Gene3D" id="3.40.50.620">
    <property type="entry name" value="HUPs"/>
    <property type="match status" value="1"/>
</dbReference>
<dbReference type="Proteomes" id="UP000608513">
    <property type="component" value="Unassembled WGS sequence"/>
</dbReference>